<protein>
    <submittedName>
        <fullName evidence="1">Uncharacterized protein</fullName>
    </submittedName>
</protein>
<organism evidence="1 2">
    <name type="scientific">Colletotrichum cuscutae</name>
    <dbReference type="NCBI Taxonomy" id="1209917"/>
    <lineage>
        <taxon>Eukaryota</taxon>
        <taxon>Fungi</taxon>
        <taxon>Dikarya</taxon>
        <taxon>Ascomycota</taxon>
        <taxon>Pezizomycotina</taxon>
        <taxon>Sordariomycetes</taxon>
        <taxon>Hypocreomycetidae</taxon>
        <taxon>Glomerellales</taxon>
        <taxon>Glomerellaceae</taxon>
        <taxon>Colletotrichum</taxon>
        <taxon>Colletotrichum acutatum species complex</taxon>
    </lineage>
</organism>
<dbReference type="Proteomes" id="UP001239213">
    <property type="component" value="Unassembled WGS sequence"/>
</dbReference>
<gene>
    <name evidence="1" type="ORF">CCUS01_16583</name>
</gene>
<comment type="caution">
    <text evidence="1">The sequence shown here is derived from an EMBL/GenBank/DDBJ whole genome shotgun (WGS) entry which is preliminary data.</text>
</comment>
<name>A0AAI9Y5B4_9PEZI</name>
<keyword evidence="2" id="KW-1185">Reference proteome</keyword>
<sequence>MTCLLGLYLSLLLSPTSIVPVAILFGASLCERKSASRWHFVP</sequence>
<evidence type="ECO:0000313" key="1">
    <source>
        <dbReference type="EMBL" id="KAK1477630.1"/>
    </source>
</evidence>
<proteinExistence type="predicted"/>
<dbReference type="EMBL" id="MPDP01000130">
    <property type="protein sequence ID" value="KAK1477630.1"/>
    <property type="molecule type" value="Genomic_DNA"/>
</dbReference>
<evidence type="ECO:0000313" key="2">
    <source>
        <dbReference type="Proteomes" id="UP001239213"/>
    </source>
</evidence>
<reference evidence="1" key="1">
    <citation type="submission" date="2016-11" db="EMBL/GenBank/DDBJ databases">
        <title>The genome sequence of Colletotrichum cuscutae.</title>
        <authorList>
            <person name="Baroncelli R."/>
        </authorList>
    </citation>
    <scope>NUCLEOTIDE SEQUENCE</scope>
    <source>
        <strain evidence="1">IMI 304802</strain>
    </source>
</reference>
<accession>A0AAI9Y5B4</accession>
<dbReference type="AlphaFoldDB" id="A0AAI9Y5B4"/>